<dbReference type="Pfam" id="PF01844">
    <property type="entry name" value="HNH"/>
    <property type="match status" value="1"/>
</dbReference>
<gene>
    <name evidence="2" type="primary">orf597</name>
</gene>
<dbReference type="AlphaFoldDB" id="A0A0S2ICZ8"/>
<dbReference type="SMART" id="SM00507">
    <property type="entry name" value="HNHc"/>
    <property type="match status" value="1"/>
</dbReference>
<dbReference type="NCBIfam" id="TIGR04416">
    <property type="entry name" value="group_II_RT_mat"/>
    <property type="match status" value="1"/>
</dbReference>
<dbReference type="InterPro" id="IPR025960">
    <property type="entry name" value="RVT_N"/>
</dbReference>
<dbReference type="GO" id="GO:0003676">
    <property type="term" value="F:nucleic acid binding"/>
    <property type="evidence" value="ECO:0007669"/>
    <property type="project" value="InterPro"/>
</dbReference>
<sequence length="597" mass="68233">MKKLTLYRVIGKNPSGKSPKKLIINKWNKLPWAKIRERVIKLQRVIYKASLEGNIKKVRRYQNLVINSTSAKFLAVRRITQDNQGKKTAGVDGIRNLLPAQRLYMVSILSIPTRSKPLRRIWFPKPGTDVKRPIGIPTIHDRCLQALFKLALEPEWEAKFEPNSYGFRPGRNAHDALAAIQAYIQKRSKYVLDADISKCFDTIDHSRLLDKIGIKGKFRKQLAYWLKSGVLDAGTFSETEMGTPQGGIISPLLANIALHGMEFHLQEFVKQFPMTYASGKPIGYKERAETLGLVRYADDFVVLHPDKKVLLACYTEIQNWLKHIGLTINASKTRLTHTLELQKTDTESEGFDGKVGFNFLGYTIKQFKSKYRSAKNTKGVLLGYKTLIYPSKKSINNHQDKLHRIILIEGKGMTQKALIKKLNPVIRGWSNYFGAFDSNSMGFLKKMDHLTYLKTRKWSNRIKGSTAKGLSCFHTIENRKWKFSIINGPALVDHSDYSTPNSEITKIRGSESPYSPNKKYWAKRQSSNLSLNSRARILFGKQKGVCTWCKRPFYWDDIKEVDHIIPLLKGGEDNIKNLQLLHRHCHASKTAVDAKRS</sequence>
<dbReference type="InterPro" id="IPR030931">
    <property type="entry name" value="Group_II_RT_mat"/>
</dbReference>
<dbReference type="Gene3D" id="1.10.30.50">
    <property type="match status" value="1"/>
</dbReference>
<dbReference type="PANTHER" id="PTHR34047:SF10">
    <property type="entry name" value="GROUP II INTRON-ASSOCIATED OPEN READING FRAME"/>
    <property type="match status" value="1"/>
</dbReference>
<geneLocation type="chloroplast" evidence="2"/>
<dbReference type="CDD" id="cd00085">
    <property type="entry name" value="HNHc"/>
    <property type="match status" value="1"/>
</dbReference>
<keyword evidence="2" id="KW-0150">Chloroplast</keyword>
<dbReference type="GO" id="GO:0004519">
    <property type="term" value="F:endonuclease activity"/>
    <property type="evidence" value="ECO:0007669"/>
    <property type="project" value="UniProtKB-KW"/>
</dbReference>
<dbReference type="InterPro" id="IPR043502">
    <property type="entry name" value="DNA/RNA_pol_sf"/>
</dbReference>
<keyword evidence="2" id="KW-0255">Endonuclease</keyword>
<dbReference type="SUPFAM" id="SSF56672">
    <property type="entry name" value="DNA/RNA polymerases"/>
    <property type="match status" value="1"/>
</dbReference>
<keyword evidence="2" id="KW-0540">Nuclease</keyword>
<dbReference type="InterPro" id="IPR002711">
    <property type="entry name" value="HNH"/>
</dbReference>
<name>A0A0S2ICZ8_9CHLO</name>
<dbReference type="PROSITE" id="PS50878">
    <property type="entry name" value="RT_POL"/>
    <property type="match status" value="1"/>
</dbReference>
<dbReference type="InterPro" id="IPR013597">
    <property type="entry name" value="Mat_intron_G2"/>
</dbReference>
<dbReference type="Pfam" id="PF00078">
    <property type="entry name" value="RVT_1"/>
    <property type="match status" value="1"/>
</dbReference>
<dbReference type="GO" id="GO:0008270">
    <property type="term" value="F:zinc ion binding"/>
    <property type="evidence" value="ECO:0007669"/>
    <property type="project" value="InterPro"/>
</dbReference>
<proteinExistence type="predicted"/>
<evidence type="ECO:0000259" key="1">
    <source>
        <dbReference type="PROSITE" id="PS50878"/>
    </source>
</evidence>
<keyword evidence="2" id="KW-0378">Hydrolase</keyword>
<feature type="domain" description="Reverse transcriptase" evidence="1">
    <location>
        <begin position="104"/>
        <end position="364"/>
    </location>
</feature>
<keyword evidence="2" id="KW-0934">Plastid</keyword>
<dbReference type="Pfam" id="PF13655">
    <property type="entry name" value="RVT_N"/>
    <property type="match status" value="1"/>
</dbReference>
<dbReference type="EMBL" id="KT625156">
    <property type="protein sequence ID" value="ALO21457.1"/>
    <property type="molecule type" value="Genomic_DNA"/>
</dbReference>
<organism evidence="2">
    <name type="scientific">Lobochlamys culleus</name>
    <dbReference type="NCBI Taxonomy" id="51693"/>
    <lineage>
        <taxon>Eukaryota</taxon>
        <taxon>Viridiplantae</taxon>
        <taxon>Chlorophyta</taxon>
        <taxon>core chlorophytes</taxon>
        <taxon>Chlorophyceae</taxon>
        <taxon>CS clade</taxon>
        <taxon>Chlamydomonadales</taxon>
        <taxon>Chlamydomonadaceae</taxon>
        <taxon>Lobochlamys</taxon>
    </lineage>
</organism>
<protein>
    <submittedName>
        <fullName evidence="2">Putative HNH endonuclease</fullName>
    </submittedName>
</protein>
<accession>A0A0S2ICZ8</accession>
<dbReference type="InterPro" id="IPR003615">
    <property type="entry name" value="HNH_nuc"/>
</dbReference>
<dbReference type="CDD" id="cd01651">
    <property type="entry name" value="RT_G2_intron"/>
    <property type="match status" value="1"/>
</dbReference>
<evidence type="ECO:0000313" key="2">
    <source>
        <dbReference type="EMBL" id="ALO21457.1"/>
    </source>
</evidence>
<dbReference type="InterPro" id="IPR051083">
    <property type="entry name" value="GrpII_Intron_Splice-Mob/Def"/>
</dbReference>
<dbReference type="Pfam" id="PF08388">
    <property type="entry name" value="GIIM"/>
    <property type="match status" value="1"/>
</dbReference>
<dbReference type="PANTHER" id="PTHR34047">
    <property type="entry name" value="NUCLEAR INTRON MATURASE 1, MITOCHONDRIAL-RELATED"/>
    <property type="match status" value="1"/>
</dbReference>
<dbReference type="InterPro" id="IPR000477">
    <property type="entry name" value="RT_dom"/>
</dbReference>
<reference evidence="2" key="1">
    <citation type="journal article" date="2015" name="BMC Evol. Biol.">
        <title>Chloroplast phylogenomic analysis of chlorophyte green algae identifies a novel lineage sister to the Sphaeropleales (Chlorophyceae).</title>
        <authorList>
            <person name="Lemieux C."/>
            <person name="Vincent A.T."/>
            <person name="Labarre A."/>
            <person name="Otis C."/>
            <person name="Turmel M."/>
        </authorList>
    </citation>
    <scope>NUCLEOTIDE SEQUENCE</scope>
</reference>